<evidence type="ECO:0000256" key="6">
    <source>
        <dbReference type="ARBA" id="ARBA00023306"/>
    </source>
</evidence>
<feature type="compositionally biased region" description="Polar residues" evidence="8">
    <location>
        <begin position="8"/>
        <end position="20"/>
    </location>
</feature>
<dbReference type="Proteomes" id="UP000503540">
    <property type="component" value="Chromosome"/>
</dbReference>
<keyword evidence="3 7" id="KW-0812">Transmembrane</keyword>
<feature type="compositionally biased region" description="Basic and acidic residues" evidence="8">
    <location>
        <begin position="76"/>
        <end position="85"/>
    </location>
</feature>
<evidence type="ECO:0000313" key="9">
    <source>
        <dbReference type="EMBL" id="QIS07963.1"/>
    </source>
</evidence>
<sequence length="170" mass="19257">MVRDYVHTRQSVARNTSWDSLETHRRAPELSLRATHNNAIASRNPPRPGSPNRTVAAGGESGSAHIQPNPPRRYRPHAEHEDVMPKSKVRKKTDYTINPASRIPVKVKGGPSPVWYVAIMLGFMLAGLIWLLVYYLAGDQLTWMNDLNAWNFLIGFGLMVIGLIMTMRWR</sequence>
<feature type="transmembrane region" description="Helical" evidence="7">
    <location>
        <begin position="114"/>
        <end position="137"/>
    </location>
</feature>
<feature type="region of interest" description="Disordered" evidence="8">
    <location>
        <begin position="1"/>
        <end position="20"/>
    </location>
</feature>
<comment type="subcellular location">
    <subcellularLocation>
        <location evidence="7">Cell membrane</location>
        <topology evidence="7">Multi-pass membrane protein</topology>
    </subcellularLocation>
</comment>
<feature type="region of interest" description="Disordered" evidence="8">
    <location>
        <begin position="29"/>
        <end position="91"/>
    </location>
</feature>
<organism evidence="9 10">
    <name type="scientific">Nocardia arthritidis</name>
    <dbReference type="NCBI Taxonomy" id="228602"/>
    <lineage>
        <taxon>Bacteria</taxon>
        <taxon>Bacillati</taxon>
        <taxon>Actinomycetota</taxon>
        <taxon>Actinomycetes</taxon>
        <taxon>Mycobacteriales</taxon>
        <taxon>Nocardiaceae</taxon>
        <taxon>Nocardia</taxon>
    </lineage>
</organism>
<evidence type="ECO:0000256" key="1">
    <source>
        <dbReference type="ARBA" id="ARBA00022475"/>
    </source>
</evidence>
<comment type="similarity">
    <text evidence="7">Belongs to the CrgA family.</text>
</comment>
<dbReference type="GO" id="GO:0051301">
    <property type="term" value="P:cell division"/>
    <property type="evidence" value="ECO:0007669"/>
    <property type="project" value="UniProtKB-UniRule"/>
</dbReference>
<keyword evidence="10" id="KW-1185">Reference proteome</keyword>
<keyword evidence="5 7" id="KW-0472">Membrane</keyword>
<evidence type="ECO:0000256" key="5">
    <source>
        <dbReference type="ARBA" id="ARBA00023136"/>
    </source>
</evidence>
<reference evidence="9 10" key="1">
    <citation type="journal article" date="2019" name="ACS Chem. Biol.">
        <title>Identification and Mobilization of a Cryptic Antibiotic Biosynthesis Gene Locus from a Human-Pathogenic Nocardia Isolate.</title>
        <authorList>
            <person name="Herisse M."/>
            <person name="Ishida K."/>
            <person name="Porter J.L."/>
            <person name="Howden B."/>
            <person name="Hertweck C."/>
            <person name="Stinear T.P."/>
            <person name="Pidot S.J."/>
        </authorList>
    </citation>
    <scope>NUCLEOTIDE SEQUENCE [LARGE SCALE GENOMIC DNA]</scope>
    <source>
        <strain evidence="9 10">AUSMDU00012717</strain>
    </source>
</reference>
<evidence type="ECO:0000256" key="4">
    <source>
        <dbReference type="ARBA" id="ARBA00022989"/>
    </source>
</evidence>
<protein>
    <recommendedName>
        <fullName evidence="7">Cell division protein CrgA</fullName>
    </recommendedName>
</protein>
<evidence type="ECO:0000313" key="10">
    <source>
        <dbReference type="Proteomes" id="UP000503540"/>
    </source>
</evidence>
<name>A0A6G9Y4H1_9NOCA</name>
<accession>A0A6G9Y4H1</accession>
<gene>
    <name evidence="7 9" type="primary">crgA</name>
    <name evidence="9" type="ORF">F5544_00135</name>
</gene>
<dbReference type="EMBL" id="CP046172">
    <property type="protein sequence ID" value="QIS07963.1"/>
    <property type="molecule type" value="Genomic_DNA"/>
</dbReference>
<evidence type="ECO:0000256" key="8">
    <source>
        <dbReference type="SAM" id="MobiDB-lite"/>
    </source>
</evidence>
<keyword evidence="4 7" id="KW-1133">Transmembrane helix</keyword>
<dbReference type="AlphaFoldDB" id="A0A6G9Y4H1"/>
<proteinExistence type="inferred from homology"/>
<feature type="transmembrane region" description="Helical" evidence="7">
    <location>
        <begin position="149"/>
        <end position="167"/>
    </location>
</feature>
<keyword evidence="2 7" id="KW-0132">Cell division</keyword>
<evidence type="ECO:0000256" key="3">
    <source>
        <dbReference type="ARBA" id="ARBA00022692"/>
    </source>
</evidence>
<keyword evidence="6 7" id="KW-0131">Cell cycle</keyword>
<keyword evidence="1 7" id="KW-1003">Cell membrane</keyword>
<dbReference type="KEGG" id="nah:F5544_00135"/>
<dbReference type="HAMAP" id="MF_00631">
    <property type="entry name" value="CrgA"/>
    <property type="match status" value="1"/>
</dbReference>
<evidence type="ECO:0000256" key="7">
    <source>
        <dbReference type="HAMAP-Rule" id="MF_00631"/>
    </source>
</evidence>
<evidence type="ECO:0000256" key="2">
    <source>
        <dbReference type="ARBA" id="ARBA00022618"/>
    </source>
</evidence>
<dbReference type="InterPro" id="IPR009619">
    <property type="entry name" value="CrgA"/>
</dbReference>
<dbReference type="GO" id="GO:0005886">
    <property type="term" value="C:plasma membrane"/>
    <property type="evidence" value="ECO:0007669"/>
    <property type="project" value="UniProtKB-SubCell"/>
</dbReference>
<dbReference type="NCBIfam" id="NF001194">
    <property type="entry name" value="PRK00159.1"/>
    <property type="match status" value="1"/>
</dbReference>
<dbReference type="Pfam" id="PF06781">
    <property type="entry name" value="CrgA"/>
    <property type="match status" value="1"/>
</dbReference>
<comment type="function">
    <text evidence="7">Involved in cell division.</text>
</comment>